<feature type="non-terminal residue" evidence="1">
    <location>
        <position position="1"/>
    </location>
</feature>
<dbReference type="AlphaFoldDB" id="A0AAD8EDW6"/>
<dbReference type="EMBL" id="JASPKZ010006848">
    <property type="protein sequence ID" value="KAJ9586738.1"/>
    <property type="molecule type" value="Genomic_DNA"/>
</dbReference>
<sequence>LECLNCVRLAFSMYNVGCIAIFHRVMVLLEIRPYVKIYGHLASVPQELQAQQNYSTRPTRLKKTVHVVIF</sequence>
<proteinExistence type="predicted"/>
<reference evidence="1" key="2">
    <citation type="submission" date="2023-05" db="EMBL/GenBank/DDBJ databases">
        <authorList>
            <person name="Fouks B."/>
        </authorList>
    </citation>
    <scope>NUCLEOTIDE SEQUENCE</scope>
    <source>
        <strain evidence="1">Stay&amp;Tobe</strain>
        <tissue evidence="1">Testes</tissue>
    </source>
</reference>
<comment type="caution">
    <text evidence="1">The sequence shown here is derived from an EMBL/GenBank/DDBJ whole genome shotgun (WGS) entry which is preliminary data.</text>
</comment>
<gene>
    <name evidence="1" type="ORF">L9F63_019676</name>
</gene>
<organism evidence="1 2">
    <name type="scientific">Diploptera punctata</name>
    <name type="common">Pacific beetle cockroach</name>
    <dbReference type="NCBI Taxonomy" id="6984"/>
    <lineage>
        <taxon>Eukaryota</taxon>
        <taxon>Metazoa</taxon>
        <taxon>Ecdysozoa</taxon>
        <taxon>Arthropoda</taxon>
        <taxon>Hexapoda</taxon>
        <taxon>Insecta</taxon>
        <taxon>Pterygota</taxon>
        <taxon>Neoptera</taxon>
        <taxon>Polyneoptera</taxon>
        <taxon>Dictyoptera</taxon>
        <taxon>Blattodea</taxon>
        <taxon>Blaberoidea</taxon>
        <taxon>Blaberidae</taxon>
        <taxon>Diplopterinae</taxon>
        <taxon>Diploptera</taxon>
    </lineage>
</organism>
<dbReference type="Proteomes" id="UP001233999">
    <property type="component" value="Unassembled WGS sequence"/>
</dbReference>
<name>A0AAD8EDW6_DIPPU</name>
<evidence type="ECO:0000313" key="1">
    <source>
        <dbReference type="EMBL" id="KAJ9586738.1"/>
    </source>
</evidence>
<keyword evidence="2" id="KW-1185">Reference proteome</keyword>
<evidence type="ECO:0000313" key="2">
    <source>
        <dbReference type="Proteomes" id="UP001233999"/>
    </source>
</evidence>
<reference evidence="1" key="1">
    <citation type="journal article" date="2023" name="IScience">
        <title>Live-bearing cockroach genome reveals convergent evolutionary mechanisms linked to viviparity in insects and beyond.</title>
        <authorList>
            <person name="Fouks B."/>
            <person name="Harrison M.C."/>
            <person name="Mikhailova A.A."/>
            <person name="Marchal E."/>
            <person name="English S."/>
            <person name="Carruthers M."/>
            <person name="Jennings E.C."/>
            <person name="Chiamaka E.L."/>
            <person name="Frigard R.A."/>
            <person name="Pippel M."/>
            <person name="Attardo G.M."/>
            <person name="Benoit J.B."/>
            <person name="Bornberg-Bauer E."/>
            <person name="Tobe S.S."/>
        </authorList>
    </citation>
    <scope>NUCLEOTIDE SEQUENCE</scope>
    <source>
        <strain evidence="1">Stay&amp;Tobe</strain>
    </source>
</reference>
<feature type="non-terminal residue" evidence="1">
    <location>
        <position position="70"/>
    </location>
</feature>
<accession>A0AAD8EDW6</accession>
<protein>
    <submittedName>
        <fullName evidence="1">Uncharacterized protein</fullName>
    </submittedName>
</protein>